<evidence type="ECO:0000256" key="1">
    <source>
        <dbReference type="SAM" id="Phobius"/>
    </source>
</evidence>
<dbReference type="AlphaFoldDB" id="A0A2U8FPL5"/>
<dbReference type="Proteomes" id="UP000244892">
    <property type="component" value="Chromosome"/>
</dbReference>
<proteinExistence type="predicted"/>
<dbReference type="Gene3D" id="3.50.70.10">
    <property type="match status" value="1"/>
</dbReference>
<keyword evidence="1" id="KW-0472">Membrane</keyword>
<evidence type="ECO:0000313" key="3">
    <source>
        <dbReference type="EMBL" id="AWI53001.1"/>
    </source>
</evidence>
<accession>A0A2U8FPL5</accession>
<evidence type="ECO:0000313" key="4">
    <source>
        <dbReference type="Proteomes" id="UP000244892"/>
    </source>
</evidence>
<protein>
    <recommendedName>
        <fullName evidence="2">Chalcone isomerase domain-containing protein</fullName>
    </recommendedName>
</protein>
<organism evidence="3 4">
    <name type="scientific">Aquabacterium olei</name>
    <dbReference type="NCBI Taxonomy" id="1296669"/>
    <lineage>
        <taxon>Bacteria</taxon>
        <taxon>Pseudomonadati</taxon>
        <taxon>Pseudomonadota</taxon>
        <taxon>Betaproteobacteria</taxon>
        <taxon>Burkholderiales</taxon>
        <taxon>Aquabacterium</taxon>
    </lineage>
</organism>
<dbReference type="InterPro" id="IPR036298">
    <property type="entry name" value="Chalcone_isomerase_sf"/>
</dbReference>
<name>A0A2U8FPL5_9BURK</name>
<dbReference type="Pfam" id="PF16036">
    <property type="entry name" value="Chalcone_3"/>
    <property type="match status" value="1"/>
</dbReference>
<dbReference type="KEGG" id="aon:DEH84_05830"/>
<feature type="transmembrane region" description="Helical" evidence="1">
    <location>
        <begin position="46"/>
        <end position="66"/>
    </location>
</feature>
<sequence>MTSHSQRVRCVSPRCPFRVGGCMSAAGDSVSLTSSRSRSLQCIRRWSLALCVGGVGLLSAGVFAPAQAATLEGQRFDDTLVLADRTLRLNGLGLRGVAWVKAFVAGLYLSAPTRDTAQALAMPGPKRIRLQVMLDAPSKELTRSLLKRVHKHEPAEVQQRLESRLTTLATHLDGVGDLKVGDTLDLDYVPGRGVLLQHNDRPVGTAIPGEDLYRAVMKIFVGDNPVDARMKQGMMRGGV</sequence>
<dbReference type="GO" id="GO:0016872">
    <property type="term" value="F:intramolecular lyase activity"/>
    <property type="evidence" value="ECO:0007669"/>
    <property type="project" value="InterPro"/>
</dbReference>
<keyword evidence="1" id="KW-1133">Transmembrane helix</keyword>
<gene>
    <name evidence="3" type="ORF">DEH84_05830</name>
</gene>
<reference evidence="3 4" key="1">
    <citation type="submission" date="2018-05" db="EMBL/GenBank/DDBJ databases">
        <title>complete genome sequence of Aquabacterium olei NBRC 110486.</title>
        <authorList>
            <person name="Tang B."/>
            <person name="Chang J."/>
            <person name="Zhang L."/>
            <person name="Yang H."/>
        </authorList>
    </citation>
    <scope>NUCLEOTIDE SEQUENCE [LARGE SCALE GENOMIC DNA]</scope>
    <source>
        <strain evidence="3 4">NBRC 110486</strain>
    </source>
</reference>
<dbReference type="EMBL" id="CP029210">
    <property type="protein sequence ID" value="AWI53001.1"/>
    <property type="molecule type" value="Genomic_DNA"/>
</dbReference>
<dbReference type="SUPFAM" id="SSF54626">
    <property type="entry name" value="Chalcone isomerase"/>
    <property type="match status" value="1"/>
</dbReference>
<dbReference type="InterPro" id="IPR016088">
    <property type="entry name" value="Chalcone_isomerase_3-sand"/>
</dbReference>
<dbReference type="InterPro" id="IPR016087">
    <property type="entry name" value="Chalcone_isomerase"/>
</dbReference>
<evidence type="ECO:0000259" key="2">
    <source>
        <dbReference type="Pfam" id="PF16036"/>
    </source>
</evidence>
<feature type="domain" description="Chalcone isomerase" evidence="2">
    <location>
        <begin position="68"/>
        <end position="235"/>
    </location>
</feature>
<keyword evidence="4" id="KW-1185">Reference proteome</keyword>
<keyword evidence="1" id="KW-0812">Transmembrane</keyword>